<keyword evidence="5" id="KW-0520">NAD</keyword>
<proteinExistence type="inferred from homology"/>
<dbReference type="EMBL" id="AP013068">
    <property type="protein sequence ID" value="BAN48300.1"/>
    <property type="molecule type" value="Genomic_DNA"/>
</dbReference>
<evidence type="ECO:0000256" key="1">
    <source>
        <dbReference type="ARBA" id="ARBA00022630"/>
    </source>
</evidence>
<dbReference type="Gene3D" id="3.40.109.10">
    <property type="entry name" value="NADH Oxidase"/>
    <property type="match status" value="1"/>
</dbReference>
<dbReference type="PANTHER" id="PTHR43543:SF1">
    <property type="entry name" value="MALONIC SEMIALDEHYDE REDUCTASE RUTE-RELATED"/>
    <property type="match status" value="1"/>
</dbReference>
<dbReference type="GO" id="GO:0016491">
    <property type="term" value="F:oxidoreductase activity"/>
    <property type="evidence" value="ECO:0007669"/>
    <property type="project" value="UniProtKB-UniRule"/>
</dbReference>
<dbReference type="OrthoDB" id="9784375at2"/>
<dbReference type="AlphaFoldDB" id="S6AIQ0"/>
<dbReference type="PATRIC" id="fig|1245471.3.peg.2597"/>
<dbReference type="InterPro" id="IPR050461">
    <property type="entry name" value="Nitroreductase_HadB/RutE"/>
</dbReference>
<dbReference type="NCBIfam" id="NF003768">
    <property type="entry name" value="PRK05365.1"/>
    <property type="match status" value="1"/>
</dbReference>
<evidence type="ECO:0000313" key="7">
    <source>
        <dbReference type="EMBL" id="BAN48300.1"/>
    </source>
</evidence>
<protein>
    <recommendedName>
        <fullName evidence="5">Putative NADH dehydrogenase/NAD(P)H nitroreductase PCA10_25680</fullName>
        <ecNumber evidence="5">1.-.-.-</ecNumber>
    </recommendedName>
</protein>
<organism evidence="7 8">
    <name type="scientific">Metapseudomonas resinovorans NBRC 106553</name>
    <dbReference type="NCBI Taxonomy" id="1245471"/>
    <lineage>
        <taxon>Bacteria</taxon>
        <taxon>Pseudomonadati</taxon>
        <taxon>Pseudomonadota</taxon>
        <taxon>Gammaproteobacteria</taxon>
        <taxon>Pseudomonadales</taxon>
        <taxon>Pseudomonadaceae</taxon>
        <taxon>Metapseudomonas</taxon>
    </lineage>
</organism>
<dbReference type="EC" id="1.-.-.-" evidence="5"/>
<comment type="similarity">
    <text evidence="5">Belongs to the nitroreductase family. HadB/RutE subfamily.</text>
</comment>
<dbReference type="InterPro" id="IPR023936">
    <property type="entry name" value="RutE-like"/>
</dbReference>
<reference evidence="7 8" key="1">
    <citation type="journal article" date="2013" name="Genome Announc.">
        <title>Complete Genome Sequence of the Carbazole Degrader Pseudomonas resinovorans Strain CA10 (NBRC 106553).</title>
        <authorList>
            <person name="Shintani M."/>
            <person name="Hosoyama A."/>
            <person name="Ohji S."/>
            <person name="Tsuchikane K."/>
            <person name="Takarada H."/>
            <person name="Yamazoe A."/>
            <person name="Fujita N."/>
            <person name="Nojiri H."/>
        </authorList>
    </citation>
    <scope>NUCLEOTIDE SEQUENCE [LARGE SCALE GENOMIC DNA]</scope>
    <source>
        <strain evidence="7 8">NBRC 106553</strain>
    </source>
</reference>
<comment type="cofactor">
    <cofactor evidence="5">
        <name>FMN</name>
        <dbReference type="ChEBI" id="CHEBI:58210"/>
    </cofactor>
</comment>
<dbReference type="RefSeq" id="WP_016492494.1">
    <property type="nucleotide sequence ID" value="NC_021499.1"/>
</dbReference>
<dbReference type="Proteomes" id="UP000015503">
    <property type="component" value="Chromosome"/>
</dbReference>
<dbReference type="HOGENOM" id="CLU_084441_0_0_6"/>
<keyword evidence="1 5" id="KW-0285">Flavoprotein</keyword>
<keyword evidence="4 5" id="KW-0560">Oxidoreductase</keyword>
<evidence type="ECO:0000256" key="4">
    <source>
        <dbReference type="ARBA" id="ARBA00023002"/>
    </source>
</evidence>
<keyword evidence="8" id="KW-1185">Reference proteome</keyword>
<accession>S6AIQ0</accession>
<keyword evidence="3 5" id="KW-0521">NADP</keyword>
<dbReference type="STRING" id="1245471.PCA10_25680"/>
<feature type="domain" description="Nitroreductase" evidence="6">
    <location>
        <begin position="25"/>
        <end position="174"/>
    </location>
</feature>
<evidence type="ECO:0000256" key="2">
    <source>
        <dbReference type="ARBA" id="ARBA00022643"/>
    </source>
</evidence>
<gene>
    <name evidence="7" type="ORF">PCA10_25680</name>
</gene>
<evidence type="ECO:0000259" key="6">
    <source>
        <dbReference type="Pfam" id="PF00881"/>
    </source>
</evidence>
<dbReference type="PANTHER" id="PTHR43543">
    <property type="entry name" value="MALONIC SEMIALDEHYDE REDUCTASE RUTE-RELATED"/>
    <property type="match status" value="1"/>
</dbReference>
<keyword evidence="2 5" id="KW-0288">FMN</keyword>
<name>S6AIQ0_METRE</name>
<dbReference type="CDD" id="cd02148">
    <property type="entry name" value="RutE-like"/>
    <property type="match status" value="1"/>
</dbReference>
<evidence type="ECO:0000256" key="5">
    <source>
        <dbReference type="HAMAP-Rule" id="MF_01204"/>
    </source>
</evidence>
<evidence type="ECO:0000256" key="3">
    <source>
        <dbReference type="ARBA" id="ARBA00022857"/>
    </source>
</evidence>
<sequence>MAHPLESAALDQLFLRARSHNLWLDREVPDTLLQQLYHALRQGPTSNNCCPARFVFVRSPEAKQKLLPALKGHNGDKMLQAPVTVIVAWDSRFFELLPELFPIYDAGAAYRDDPQAAFTAALRNSSLQGAYLIMAARALGLDCGPMSGFDNARVDAAFFPDGRLRSNFLCCLGYGDDTGLRPAGPRLSFEQGCRIL</sequence>
<dbReference type="InterPro" id="IPR000415">
    <property type="entry name" value="Nitroreductase-like"/>
</dbReference>
<dbReference type="HAMAP" id="MF_01204">
    <property type="entry name" value="Oxidoreductase_RutE_HadB"/>
    <property type="match status" value="1"/>
</dbReference>
<dbReference type="Pfam" id="PF00881">
    <property type="entry name" value="Nitroreductase"/>
    <property type="match status" value="1"/>
</dbReference>
<dbReference type="eggNOG" id="COG0778">
    <property type="taxonomic scope" value="Bacteria"/>
</dbReference>
<dbReference type="SUPFAM" id="SSF55469">
    <property type="entry name" value="FMN-dependent nitroreductase-like"/>
    <property type="match status" value="1"/>
</dbReference>
<dbReference type="KEGG" id="pre:PCA10_25680"/>
<evidence type="ECO:0000313" key="8">
    <source>
        <dbReference type="Proteomes" id="UP000015503"/>
    </source>
</evidence>
<dbReference type="InterPro" id="IPR029479">
    <property type="entry name" value="Nitroreductase"/>
</dbReference>